<keyword evidence="1" id="KW-0472">Membrane</keyword>
<feature type="transmembrane region" description="Helical" evidence="1">
    <location>
        <begin position="12"/>
        <end position="30"/>
    </location>
</feature>
<sequence length="120" mass="13028">MDSSFLSAGPLSWAQILAFGLFVVALLKGYDWIAGKMRAGTKDAVSPLTIDMAAVKIQIASQAEALSAFKIEVAQKYVTSDVITRLESRIDGMVSSVREEMRATRSEVIEAVLNGRAPHR</sequence>
<name>A0A1I2TIL4_9HYPH</name>
<proteinExistence type="predicted"/>
<keyword evidence="3" id="KW-1185">Reference proteome</keyword>
<dbReference type="Proteomes" id="UP000199229">
    <property type="component" value="Unassembled WGS sequence"/>
</dbReference>
<dbReference type="AlphaFoldDB" id="A0A1I2TIL4"/>
<dbReference type="OrthoDB" id="7997203at2"/>
<dbReference type="EMBL" id="FOPM01000007">
    <property type="protein sequence ID" value="SFG64693.1"/>
    <property type="molecule type" value="Genomic_DNA"/>
</dbReference>
<reference evidence="3" key="1">
    <citation type="submission" date="2016-10" db="EMBL/GenBank/DDBJ databases">
        <authorList>
            <person name="Varghese N."/>
            <person name="Submissions S."/>
        </authorList>
    </citation>
    <scope>NUCLEOTIDE SEQUENCE [LARGE SCALE GENOMIC DNA]</scope>
    <source>
        <strain evidence="3">Gh-105</strain>
    </source>
</reference>
<evidence type="ECO:0000313" key="2">
    <source>
        <dbReference type="EMBL" id="SFG64693.1"/>
    </source>
</evidence>
<gene>
    <name evidence="2" type="ORF">SAMN05192565_107130</name>
</gene>
<keyword evidence="1" id="KW-0812">Transmembrane</keyword>
<accession>A0A1I2TIL4</accession>
<dbReference type="STRING" id="582675.SAMN05192565_107130"/>
<organism evidence="2 3">
    <name type="scientific">Methylobacterium gossipiicola</name>
    <dbReference type="NCBI Taxonomy" id="582675"/>
    <lineage>
        <taxon>Bacteria</taxon>
        <taxon>Pseudomonadati</taxon>
        <taxon>Pseudomonadota</taxon>
        <taxon>Alphaproteobacteria</taxon>
        <taxon>Hyphomicrobiales</taxon>
        <taxon>Methylobacteriaceae</taxon>
        <taxon>Methylobacterium</taxon>
    </lineage>
</organism>
<protein>
    <submittedName>
        <fullName evidence="2">Uncharacterized protein</fullName>
    </submittedName>
</protein>
<dbReference type="RefSeq" id="WP_091970715.1">
    <property type="nucleotide sequence ID" value="NZ_FOPM01000007.1"/>
</dbReference>
<evidence type="ECO:0000256" key="1">
    <source>
        <dbReference type="SAM" id="Phobius"/>
    </source>
</evidence>
<keyword evidence="1" id="KW-1133">Transmembrane helix</keyword>
<evidence type="ECO:0000313" key="3">
    <source>
        <dbReference type="Proteomes" id="UP000199229"/>
    </source>
</evidence>